<feature type="compositionally biased region" description="Low complexity" evidence="1">
    <location>
        <begin position="221"/>
        <end position="230"/>
    </location>
</feature>
<dbReference type="Proteomes" id="UP000076234">
    <property type="component" value="Chromosome"/>
</dbReference>
<feature type="compositionally biased region" description="Pro residues" evidence="1">
    <location>
        <begin position="249"/>
        <end position="287"/>
    </location>
</feature>
<feature type="compositionally biased region" description="Low complexity" evidence="1">
    <location>
        <begin position="119"/>
        <end position="129"/>
    </location>
</feature>
<feature type="compositionally biased region" description="Low complexity" evidence="1">
    <location>
        <begin position="139"/>
        <end position="157"/>
    </location>
</feature>
<keyword evidence="2" id="KW-0732">Signal</keyword>
<evidence type="ECO:0000256" key="2">
    <source>
        <dbReference type="SAM" id="SignalP"/>
    </source>
</evidence>
<reference evidence="4" key="1">
    <citation type="submission" date="2015-11" db="EMBL/GenBank/DDBJ databases">
        <title>Complete genome sequence of a polyethylene glycol-degrading strain Sphingopyxis terrae strain 203-1 (NBRC 15098).</title>
        <authorList>
            <person name="Yoshiyuki O."/>
            <person name="Shouta N."/>
            <person name="Nagata Y."/>
            <person name="Numata M."/>
            <person name="Tsuchikane K."/>
            <person name="Hosoyama A."/>
            <person name="Yamazoe A."/>
            <person name="Tsuda M."/>
            <person name="Fujita N."/>
            <person name="Kawai F."/>
        </authorList>
    </citation>
    <scope>NUCLEOTIDE SEQUENCE [LARGE SCALE GENOMIC DNA]</scope>
    <source>
        <strain evidence="4">203-1</strain>
    </source>
</reference>
<evidence type="ECO:0000256" key="1">
    <source>
        <dbReference type="SAM" id="MobiDB-lite"/>
    </source>
</evidence>
<accession>A0A142VXS5</accession>
<gene>
    <name evidence="3" type="ORF">AOA14_08400</name>
</gene>
<dbReference type="STRING" id="1219058.AOA14_08400"/>
<sequence>MARLSTAALAAVLIAGAAGTPALAQQDETPAPTPAPSATSPSTFRLPSTNDGRTTGMQGPADNGIPPLAPGERRGTPAPTPAPSMVVPTRPAPAPTTQRPTATTPAPTPAPTPTRRDTPAAASTRAPSAAPAPAPTPAPTASQGAPAATSPTDDAATLPGFTSDPTSAAGTLDAPVQPSDEAAGAAAPIDKGAVPIWAWLLAGLAAAGAGLWYWRRRPAPAADAPADYDQPSPPPAPRAAVPAARAAPQPAPQPAPPAPQPAPQPDRGPQPQFRPTPLPVASPPVPSPLVTRPAAERRAQVSMAFEVRDIRLTSEHLVVSFTLNLLNEGLLDATGLLVRIALHQASAMPEAVLARFFDGAGGSVLRDDMTLAAGAGEALTTEVMLPRAIVEPLVIAGRPMLIPVIALDVTYHWDGPGEAFGQNAGSFVLGREQGTSGSDKLAPLPFDRPMLVIDRPGARTTAVRRMQ</sequence>
<feature type="region of interest" description="Disordered" evidence="1">
    <location>
        <begin position="221"/>
        <end position="294"/>
    </location>
</feature>
<feature type="compositionally biased region" description="Polar residues" evidence="1">
    <location>
        <begin position="45"/>
        <end position="57"/>
    </location>
</feature>
<reference evidence="3 4" key="2">
    <citation type="journal article" date="2016" name="Genome Announc.">
        <title>Complete Genome Sequence of Sphingopyxis terrae Strain 203-1 (NBRC 111660), a Polyethylene Glycol Degrader.</title>
        <authorList>
            <person name="Ohtsubo Y."/>
            <person name="Nonoyama S."/>
            <person name="Nagata Y."/>
            <person name="Numata M."/>
            <person name="Tsuchikane K."/>
            <person name="Hosoyama A."/>
            <person name="Yamazoe A."/>
            <person name="Tsuda M."/>
            <person name="Fujita N."/>
            <person name="Kawai F."/>
        </authorList>
    </citation>
    <scope>NUCLEOTIDE SEQUENCE [LARGE SCALE GENOMIC DNA]</scope>
    <source>
        <strain evidence="3 4">203-1</strain>
    </source>
</reference>
<evidence type="ECO:0000313" key="3">
    <source>
        <dbReference type="EMBL" id="AMU94628.1"/>
    </source>
</evidence>
<organism evidence="3 4">
    <name type="scientific">Sphingopyxis terrae subsp. terrae NBRC 15098</name>
    <dbReference type="NCBI Taxonomy" id="1219058"/>
    <lineage>
        <taxon>Bacteria</taxon>
        <taxon>Pseudomonadati</taxon>
        <taxon>Pseudomonadota</taxon>
        <taxon>Alphaproteobacteria</taxon>
        <taxon>Sphingomonadales</taxon>
        <taxon>Sphingomonadaceae</taxon>
        <taxon>Sphingopyxis</taxon>
    </lineage>
</organism>
<feature type="compositionally biased region" description="Low complexity" evidence="1">
    <location>
        <begin position="95"/>
        <end position="105"/>
    </location>
</feature>
<feature type="signal peptide" evidence="2">
    <location>
        <begin position="1"/>
        <end position="24"/>
    </location>
</feature>
<feature type="compositionally biased region" description="Low complexity" evidence="1">
    <location>
        <begin position="238"/>
        <end position="248"/>
    </location>
</feature>
<dbReference type="EMBL" id="CP013342">
    <property type="protein sequence ID" value="AMU94628.1"/>
    <property type="molecule type" value="Genomic_DNA"/>
</dbReference>
<proteinExistence type="predicted"/>
<evidence type="ECO:0000313" key="4">
    <source>
        <dbReference type="Proteomes" id="UP000076234"/>
    </source>
</evidence>
<feature type="region of interest" description="Disordered" evidence="1">
    <location>
        <begin position="23"/>
        <end position="179"/>
    </location>
</feature>
<feature type="chain" id="PRO_5007502263" evidence="2">
    <location>
        <begin position="25"/>
        <end position="467"/>
    </location>
</feature>
<protein>
    <submittedName>
        <fullName evidence="3">Uncharacterized protein</fullName>
    </submittedName>
</protein>
<name>A0A142VXS5_9SPHN</name>
<dbReference type="KEGG" id="ster:AOA14_08400"/>
<dbReference type="AlphaFoldDB" id="A0A142VXS5"/>